<name>A0A2P2IY11_RHIMU</name>
<sequence length="44" mass="4887">MITSVTSLHGFVQCYLTKGGSFVSAIFFSGVLTTKVILFSWLIW</sequence>
<organism evidence="2">
    <name type="scientific">Rhizophora mucronata</name>
    <name type="common">Asiatic mangrove</name>
    <dbReference type="NCBI Taxonomy" id="61149"/>
    <lineage>
        <taxon>Eukaryota</taxon>
        <taxon>Viridiplantae</taxon>
        <taxon>Streptophyta</taxon>
        <taxon>Embryophyta</taxon>
        <taxon>Tracheophyta</taxon>
        <taxon>Spermatophyta</taxon>
        <taxon>Magnoliopsida</taxon>
        <taxon>eudicotyledons</taxon>
        <taxon>Gunneridae</taxon>
        <taxon>Pentapetalae</taxon>
        <taxon>rosids</taxon>
        <taxon>fabids</taxon>
        <taxon>Malpighiales</taxon>
        <taxon>Rhizophoraceae</taxon>
        <taxon>Rhizophora</taxon>
    </lineage>
</organism>
<accession>A0A2P2IY11</accession>
<dbReference type="EMBL" id="GGEC01005624">
    <property type="protein sequence ID" value="MBW86107.1"/>
    <property type="molecule type" value="Transcribed_RNA"/>
</dbReference>
<keyword evidence="1" id="KW-1133">Transmembrane helix</keyword>
<evidence type="ECO:0000313" key="2">
    <source>
        <dbReference type="EMBL" id="MBW86107.1"/>
    </source>
</evidence>
<keyword evidence="1" id="KW-0472">Membrane</keyword>
<proteinExistence type="predicted"/>
<reference evidence="2" key="1">
    <citation type="submission" date="2018-02" db="EMBL/GenBank/DDBJ databases">
        <title>Rhizophora mucronata_Transcriptome.</title>
        <authorList>
            <person name="Meera S.P."/>
            <person name="Sreeshan A."/>
            <person name="Augustine A."/>
        </authorList>
    </citation>
    <scope>NUCLEOTIDE SEQUENCE</scope>
    <source>
        <tissue evidence="2">Leaf</tissue>
    </source>
</reference>
<feature type="transmembrane region" description="Helical" evidence="1">
    <location>
        <begin position="20"/>
        <end position="43"/>
    </location>
</feature>
<protein>
    <submittedName>
        <fullName evidence="2">Uncharacterized protein</fullName>
    </submittedName>
</protein>
<evidence type="ECO:0000256" key="1">
    <source>
        <dbReference type="SAM" id="Phobius"/>
    </source>
</evidence>
<keyword evidence="1" id="KW-0812">Transmembrane</keyword>
<dbReference type="AlphaFoldDB" id="A0A2P2IY11"/>